<name>A0A2D3VBW3_9PEZI</name>
<dbReference type="AlphaFoldDB" id="A0A2D3VBW3"/>
<evidence type="ECO:0000313" key="2">
    <source>
        <dbReference type="Proteomes" id="UP000225277"/>
    </source>
</evidence>
<dbReference type="EMBL" id="FJUY01000008">
    <property type="protein sequence ID" value="CZT20214.1"/>
    <property type="molecule type" value="Genomic_DNA"/>
</dbReference>
<accession>A0A2D3VBW3</accession>
<proteinExistence type="predicted"/>
<dbReference type="GeneID" id="35601216"/>
<dbReference type="Proteomes" id="UP000225277">
    <property type="component" value="Unassembled WGS sequence"/>
</dbReference>
<reference evidence="1 2" key="1">
    <citation type="submission" date="2016-03" db="EMBL/GenBank/DDBJ databases">
        <authorList>
            <person name="Ploux O."/>
        </authorList>
    </citation>
    <scope>NUCLEOTIDE SEQUENCE [LARGE SCALE GENOMIC DNA]</scope>
    <source>
        <strain evidence="1 2">URUG2</strain>
    </source>
</reference>
<dbReference type="OrthoDB" id="3350591at2759"/>
<sequence length="92" mass="10368">MSMMRESISKRIVDFIIALATLPDAINYSSQPKTATTHHPHVTSGVLTFQPGEPVVFEENGVLWRDLPNWSMMITETHQGPETMADQASRER</sequence>
<dbReference type="RefSeq" id="XP_023627103.1">
    <property type="nucleotide sequence ID" value="XM_023771335.1"/>
</dbReference>
<organism evidence="1 2">
    <name type="scientific">Ramularia collo-cygni</name>
    <dbReference type="NCBI Taxonomy" id="112498"/>
    <lineage>
        <taxon>Eukaryota</taxon>
        <taxon>Fungi</taxon>
        <taxon>Dikarya</taxon>
        <taxon>Ascomycota</taxon>
        <taxon>Pezizomycotina</taxon>
        <taxon>Dothideomycetes</taxon>
        <taxon>Dothideomycetidae</taxon>
        <taxon>Mycosphaerellales</taxon>
        <taxon>Mycosphaerellaceae</taxon>
        <taxon>Ramularia</taxon>
    </lineage>
</organism>
<gene>
    <name evidence="1" type="ORF">RCC_06071</name>
</gene>
<keyword evidence="2" id="KW-1185">Reference proteome</keyword>
<evidence type="ECO:0000313" key="1">
    <source>
        <dbReference type="EMBL" id="CZT20214.1"/>
    </source>
</evidence>
<protein>
    <submittedName>
        <fullName evidence="1">Uncharacterized protein</fullName>
    </submittedName>
</protein>